<dbReference type="EMBL" id="LQXD01000073">
    <property type="protein sequence ID" value="OIJ20206.1"/>
    <property type="molecule type" value="Genomic_DNA"/>
</dbReference>
<dbReference type="AlphaFoldDB" id="A0A1S2LWN8"/>
<protein>
    <submittedName>
        <fullName evidence="1">Uncharacterized protein</fullName>
    </submittedName>
</protein>
<organism evidence="1 4">
    <name type="scientific">Anaerobacillus isosaccharinicus</name>
    <dbReference type="NCBI Taxonomy" id="1532552"/>
    <lineage>
        <taxon>Bacteria</taxon>
        <taxon>Bacillati</taxon>
        <taxon>Bacillota</taxon>
        <taxon>Bacilli</taxon>
        <taxon>Bacillales</taxon>
        <taxon>Bacillaceae</taxon>
        <taxon>Anaerobacillus</taxon>
    </lineage>
</organism>
<proteinExistence type="predicted"/>
<reference evidence="3" key="4">
    <citation type="submission" date="2020-10" db="EMBL/GenBank/DDBJ databases">
        <authorList>
            <person name="Bassil N.M."/>
            <person name="Lloyd J.R."/>
        </authorList>
    </citation>
    <scope>NUCLEOTIDE SEQUENCE</scope>
    <source>
        <strain evidence="3">NB2006</strain>
    </source>
</reference>
<evidence type="ECO:0000313" key="2">
    <source>
        <dbReference type="EMBL" id="OIJ20206.1"/>
    </source>
</evidence>
<dbReference type="Proteomes" id="UP000180175">
    <property type="component" value="Chromosome"/>
</dbReference>
<dbReference type="EMBL" id="CP063356">
    <property type="protein sequence ID" value="QOY37186.1"/>
    <property type="molecule type" value="Genomic_DNA"/>
</dbReference>
<accession>A0A1S2LWN8</accession>
<dbReference type="KEGG" id="aia:AWH56_005995"/>
<keyword evidence="4" id="KW-1185">Reference proteome</keyword>
<sequence length="110" mass="12086">MNIKQQMKVRVVPLFLAFILVFSQLLTPLALPFSVAAAETQAEQVTLVKWDFDQDSPIATGGTEENTNREISLVGANLNGYAAGFGNPSKAINSNGWHGDSEKYWMIQIN</sequence>
<name>A0A1S2LWN8_9BACI</name>
<reference evidence="1 4" key="1">
    <citation type="submission" date="2016-10" db="EMBL/GenBank/DDBJ databases">
        <title>Draft genome sequences of four alkaliphilic bacteria belonging to the Anaerobacillus genus.</title>
        <authorList>
            <person name="Bassil N.M."/>
            <person name="Lloyd J.R."/>
        </authorList>
    </citation>
    <scope>NUCLEOTIDE SEQUENCE [LARGE SCALE GENOMIC DNA]</scope>
    <source>
        <strain evidence="1 4">NB2006</strain>
    </source>
</reference>
<evidence type="ECO:0000313" key="3">
    <source>
        <dbReference type="EMBL" id="QOY37186.1"/>
    </source>
</evidence>
<dbReference type="OrthoDB" id="9775118at2"/>
<gene>
    <name evidence="3" type="ORF">AWH56_005995</name>
    <name evidence="2" type="ORF">AWH56_08355</name>
    <name evidence="1" type="ORF">AWH56_10710</name>
</gene>
<reference evidence="3 4" key="3">
    <citation type="journal article" date="2019" name="Int. J. Syst. Evol. Microbiol.">
        <title>Anaerobacillus isosaccharinicus sp. nov., an alkaliphilic bacterium which degrades isosaccharinic acid.</title>
        <authorList>
            <person name="Bassil N.M."/>
            <person name="Lloyd J.R."/>
        </authorList>
    </citation>
    <scope>NUCLEOTIDE SEQUENCE [LARGE SCALE GENOMIC DNA]</scope>
    <source>
        <strain evidence="3 4">NB2006</strain>
    </source>
</reference>
<evidence type="ECO:0000313" key="1">
    <source>
        <dbReference type="EMBL" id="OIJ16961.1"/>
    </source>
</evidence>
<dbReference type="EMBL" id="LQXD01000096">
    <property type="protein sequence ID" value="OIJ16961.1"/>
    <property type="molecule type" value="Genomic_DNA"/>
</dbReference>
<evidence type="ECO:0000313" key="4">
    <source>
        <dbReference type="Proteomes" id="UP000180175"/>
    </source>
</evidence>
<dbReference type="RefSeq" id="WP_071316715.1">
    <property type="nucleotide sequence ID" value="NZ_CP063356.2"/>
</dbReference>
<reference evidence="3 4" key="2">
    <citation type="journal article" date="2017" name="Genome Announc.">
        <title>Draft Genome Sequences of Four Alkaliphilic Bacteria Belonging to the Anaerobacillus Genus.</title>
        <authorList>
            <person name="Bassil N.M."/>
            <person name="Lloyd J.R."/>
        </authorList>
    </citation>
    <scope>NUCLEOTIDE SEQUENCE [LARGE SCALE GENOMIC DNA]</scope>
    <source>
        <strain evidence="3 4">NB2006</strain>
    </source>
</reference>